<feature type="region of interest" description="Disordered" evidence="1">
    <location>
        <begin position="45"/>
        <end position="68"/>
    </location>
</feature>
<reference evidence="2" key="1">
    <citation type="submission" date="2023-06" db="EMBL/GenBank/DDBJ databases">
        <title>Genome-scale phylogeny and comparative genomics of the fungal order Sordariales.</title>
        <authorList>
            <consortium name="Lawrence Berkeley National Laboratory"/>
            <person name="Hensen N."/>
            <person name="Bonometti L."/>
            <person name="Westerberg I."/>
            <person name="Brannstrom I.O."/>
            <person name="Guillou S."/>
            <person name="Cros-Aarteil S."/>
            <person name="Calhoun S."/>
            <person name="Haridas S."/>
            <person name="Kuo A."/>
            <person name="Mondo S."/>
            <person name="Pangilinan J."/>
            <person name="Riley R."/>
            <person name="Labutti K."/>
            <person name="Andreopoulos B."/>
            <person name="Lipzen A."/>
            <person name="Chen C."/>
            <person name="Yanf M."/>
            <person name="Daum C."/>
            <person name="Ng V."/>
            <person name="Clum A."/>
            <person name="Steindorff A."/>
            <person name="Ohm R."/>
            <person name="Martin F."/>
            <person name="Silar P."/>
            <person name="Natvig D."/>
            <person name="Lalanne C."/>
            <person name="Gautier V."/>
            <person name="Ament-Velasquez S.L."/>
            <person name="Kruys A."/>
            <person name="Hutchinson M.I."/>
            <person name="Powell A.J."/>
            <person name="Barry K."/>
            <person name="Miller A.N."/>
            <person name="Grigoriev I.V."/>
            <person name="Debuchy R."/>
            <person name="Gladieux P."/>
            <person name="Thoren M.H."/>
            <person name="Johannesson H."/>
        </authorList>
    </citation>
    <scope>NUCLEOTIDE SEQUENCE</scope>
    <source>
        <strain evidence="2">CBS 606.72</strain>
    </source>
</reference>
<proteinExistence type="predicted"/>
<name>A0AA39T226_9PEZI</name>
<evidence type="ECO:0000313" key="2">
    <source>
        <dbReference type="EMBL" id="KAK0612106.1"/>
    </source>
</evidence>
<sequence>MENSIEILEHIIKERILLFNNLPRLETLSDGSRNIWIFDFEAGPSRHGSRVTDSTALDEEGRLTDSEDDGLDIDHKALGLITDSDDVVIAIQHEFDNEDTPPYFKAGGPGQILKHRIQDQAEVMIPHLLDAFTRQRTRLHRVGSDDHLPPTNTSADPQPTAPWSWYTFDELFAESVETALRKWGVRPELCTVGVIDKETLKQKHENFRIELTVPFVNDEGQYQFLSLPNMRPLTEDEEVRCGRVRRIQNFLESDIDFTKPFDWYDLRDKVQKGIGLDIEEPQNKFDAIIAANTVDREAVEQNRRWPVGDPYCWGKLKRVAKDAEEYKSLC</sequence>
<protein>
    <submittedName>
        <fullName evidence="2">Uncharacterized protein</fullName>
    </submittedName>
</protein>
<dbReference type="AlphaFoldDB" id="A0AA39T226"/>
<evidence type="ECO:0000313" key="3">
    <source>
        <dbReference type="Proteomes" id="UP001175000"/>
    </source>
</evidence>
<organism evidence="2 3">
    <name type="scientific">Immersiella caudata</name>
    <dbReference type="NCBI Taxonomy" id="314043"/>
    <lineage>
        <taxon>Eukaryota</taxon>
        <taxon>Fungi</taxon>
        <taxon>Dikarya</taxon>
        <taxon>Ascomycota</taxon>
        <taxon>Pezizomycotina</taxon>
        <taxon>Sordariomycetes</taxon>
        <taxon>Sordariomycetidae</taxon>
        <taxon>Sordariales</taxon>
        <taxon>Lasiosphaeriaceae</taxon>
        <taxon>Immersiella</taxon>
    </lineage>
</organism>
<dbReference type="EMBL" id="JAULSU010000007">
    <property type="protein sequence ID" value="KAK0612106.1"/>
    <property type="molecule type" value="Genomic_DNA"/>
</dbReference>
<keyword evidence="3" id="KW-1185">Reference proteome</keyword>
<comment type="caution">
    <text evidence="2">The sequence shown here is derived from an EMBL/GenBank/DDBJ whole genome shotgun (WGS) entry which is preliminary data.</text>
</comment>
<evidence type="ECO:0000256" key="1">
    <source>
        <dbReference type="SAM" id="MobiDB-lite"/>
    </source>
</evidence>
<gene>
    <name evidence="2" type="ORF">B0T14DRAFT_608056</name>
</gene>
<accession>A0AA39T226</accession>
<dbReference type="Proteomes" id="UP001175000">
    <property type="component" value="Unassembled WGS sequence"/>
</dbReference>